<dbReference type="InterPro" id="IPR006169">
    <property type="entry name" value="GTP1_OBG_dom"/>
</dbReference>
<dbReference type="GO" id="GO:0005739">
    <property type="term" value="C:mitochondrion"/>
    <property type="evidence" value="ECO:0007669"/>
    <property type="project" value="TreeGrafter"/>
</dbReference>
<dbReference type="Pfam" id="PF01926">
    <property type="entry name" value="MMR_HSR1"/>
    <property type="match status" value="1"/>
</dbReference>
<dbReference type="AlphaFoldDB" id="A0A3B0MVV7"/>
<dbReference type="GO" id="GO:0042254">
    <property type="term" value="P:ribosome biogenesis"/>
    <property type="evidence" value="ECO:0007669"/>
    <property type="project" value="UniProtKB-UniRule"/>
</dbReference>
<evidence type="ECO:0000259" key="1">
    <source>
        <dbReference type="PROSITE" id="PS51883"/>
    </source>
</evidence>
<proteinExistence type="predicted"/>
<name>A0A3B0MVV7_THEAN</name>
<dbReference type="Gene3D" id="3.40.50.300">
    <property type="entry name" value="P-loop containing nucleotide triphosphate hydrolases"/>
    <property type="match status" value="1"/>
</dbReference>
<dbReference type="InterPro" id="IPR027417">
    <property type="entry name" value="P-loop_NTPase"/>
</dbReference>
<dbReference type="SUPFAM" id="SSF82051">
    <property type="entry name" value="Obg GTP-binding protein N-terminal domain"/>
    <property type="match status" value="1"/>
</dbReference>
<accession>A0A3B0MVV7</accession>
<organism evidence="3">
    <name type="scientific">Theileria annulata</name>
    <dbReference type="NCBI Taxonomy" id="5874"/>
    <lineage>
        <taxon>Eukaryota</taxon>
        <taxon>Sar</taxon>
        <taxon>Alveolata</taxon>
        <taxon>Apicomplexa</taxon>
        <taxon>Aconoidasida</taxon>
        <taxon>Piroplasmida</taxon>
        <taxon>Theileriidae</taxon>
        <taxon>Theileria</taxon>
    </lineage>
</organism>
<dbReference type="EMBL" id="UIVT01000002">
    <property type="protein sequence ID" value="SVP91019.1"/>
    <property type="molecule type" value="Genomic_DNA"/>
</dbReference>
<dbReference type="SUPFAM" id="SSF52540">
    <property type="entry name" value="P-loop containing nucleoside triphosphate hydrolases"/>
    <property type="match status" value="1"/>
</dbReference>
<dbReference type="PROSITE" id="PS51883">
    <property type="entry name" value="OBG"/>
    <property type="match status" value="1"/>
</dbReference>
<evidence type="ECO:0000313" key="2">
    <source>
        <dbReference type="EMBL" id="SVP91019.1"/>
    </source>
</evidence>
<dbReference type="Gene3D" id="2.70.210.12">
    <property type="entry name" value="GTP1/OBG domain"/>
    <property type="match status" value="1"/>
</dbReference>
<dbReference type="InterPro" id="IPR045086">
    <property type="entry name" value="OBG_GTPase"/>
</dbReference>
<protein>
    <submittedName>
        <fullName evidence="3">GTP-binding protein, putative</fullName>
    </submittedName>
</protein>
<feature type="domain" description="Obg" evidence="1">
    <location>
        <begin position="30"/>
        <end position="181"/>
    </location>
</feature>
<dbReference type="PRINTS" id="PR00326">
    <property type="entry name" value="GTP1OBG"/>
</dbReference>
<dbReference type="GO" id="GO:0005525">
    <property type="term" value="F:GTP binding"/>
    <property type="evidence" value="ECO:0007669"/>
    <property type="project" value="InterPro"/>
</dbReference>
<dbReference type="VEuPathDB" id="PiroplasmaDB:TA13265"/>
<dbReference type="PANTHER" id="PTHR11702:SF44">
    <property type="entry name" value="GTP-BINDING PROTEIN OBGC, CHLOROPLASTIC"/>
    <property type="match status" value="1"/>
</dbReference>
<dbReference type="Pfam" id="PF01018">
    <property type="entry name" value="GTP1_OBG"/>
    <property type="match status" value="1"/>
</dbReference>
<dbReference type="InterPro" id="IPR036726">
    <property type="entry name" value="GTP1_OBG_dom_sf"/>
</dbReference>
<gene>
    <name evidence="2" type="ORF">TAT_000171400</name>
    <name evidence="3" type="ORF">TAV_000171600</name>
</gene>
<dbReference type="CDD" id="cd01881">
    <property type="entry name" value="Obg_like"/>
    <property type="match status" value="1"/>
</dbReference>
<dbReference type="GO" id="GO:0003924">
    <property type="term" value="F:GTPase activity"/>
    <property type="evidence" value="ECO:0007669"/>
    <property type="project" value="InterPro"/>
</dbReference>
<sequence length="375" mass="41946">MTTKITKDVAKTLSELVSIRNAESFPRYQKPFVDYLRLKCVGGAGGSPVENQKRSKKLNGPGYGGHGGSVYFKATHLVSDFIHIESVIKGKSGGDAHGTSRGLHASDTIINIPLGSILRKRVRRDDRTRCIFWHQFLNPDETLLIARGGRGGLGPSCFKKHDNRLAEVGESITLELELRLFNDVAFIGLPNSGKTSLISSLTSYMTRIGPEEGSTTRPHIALIKFLDGVDIRVMDLPPLSQNTDKDMVKKITRHLYRSKLIAYVISAAEDGDHMETLKSLRDIVSGSKTFVDSKLEMIIMTKCDMIHRNTLFNLDSLYYKLLDSQPEIPVVATSATHRLGLERCVRTIRDLLYPRNVTYTKRELVESYEIKLLTP</sequence>
<dbReference type="InterPro" id="IPR006073">
    <property type="entry name" value="GTP-bd"/>
</dbReference>
<evidence type="ECO:0000313" key="3">
    <source>
        <dbReference type="EMBL" id="SVP91640.1"/>
    </source>
</evidence>
<reference evidence="3" key="1">
    <citation type="submission" date="2018-07" db="EMBL/GenBank/DDBJ databases">
        <authorList>
            <person name="Quirk P.G."/>
            <person name="Krulwich T.A."/>
        </authorList>
    </citation>
    <scope>NUCLEOTIDE SEQUENCE</scope>
    <source>
        <strain evidence="3">Anand</strain>
    </source>
</reference>
<dbReference type="PANTHER" id="PTHR11702">
    <property type="entry name" value="DEVELOPMENTALLY REGULATED GTP-BINDING PROTEIN-RELATED"/>
    <property type="match status" value="1"/>
</dbReference>
<dbReference type="EMBL" id="UIVS01000002">
    <property type="protein sequence ID" value="SVP91640.1"/>
    <property type="molecule type" value="Genomic_DNA"/>
</dbReference>